<dbReference type="GO" id="GO:0003723">
    <property type="term" value="F:RNA binding"/>
    <property type="evidence" value="ECO:0007669"/>
    <property type="project" value="UniProtKB-KW"/>
</dbReference>
<feature type="compositionally biased region" description="Basic residues" evidence="12">
    <location>
        <begin position="846"/>
        <end position="864"/>
    </location>
</feature>
<keyword evidence="8" id="KW-0694">RNA-binding</keyword>
<evidence type="ECO:0000256" key="10">
    <source>
        <dbReference type="ARBA" id="ARBA00047984"/>
    </source>
</evidence>
<dbReference type="InterPro" id="IPR027417">
    <property type="entry name" value="P-loop_NTPase"/>
</dbReference>
<accession>A0A913ZLW3</accession>
<dbReference type="InterPro" id="IPR012541">
    <property type="entry name" value="DBP10_C"/>
</dbReference>
<feature type="region of interest" description="Disordered" evidence="12">
    <location>
        <begin position="601"/>
        <end position="626"/>
    </location>
</feature>
<dbReference type="GO" id="GO:0005730">
    <property type="term" value="C:nucleolus"/>
    <property type="evidence" value="ECO:0007669"/>
    <property type="project" value="UniProtKB-SubCell"/>
</dbReference>
<dbReference type="PROSITE" id="PS51192">
    <property type="entry name" value="HELICASE_ATP_BIND_1"/>
    <property type="match status" value="1"/>
</dbReference>
<dbReference type="Pfam" id="PF00270">
    <property type="entry name" value="DEAD"/>
    <property type="match status" value="1"/>
</dbReference>
<evidence type="ECO:0000256" key="2">
    <source>
        <dbReference type="ARBA" id="ARBA00010379"/>
    </source>
</evidence>
<organism evidence="16 17">
    <name type="scientific">Patiria miniata</name>
    <name type="common">Bat star</name>
    <name type="synonym">Asterina miniata</name>
    <dbReference type="NCBI Taxonomy" id="46514"/>
    <lineage>
        <taxon>Eukaryota</taxon>
        <taxon>Metazoa</taxon>
        <taxon>Echinodermata</taxon>
        <taxon>Eleutherozoa</taxon>
        <taxon>Asterozoa</taxon>
        <taxon>Asteroidea</taxon>
        <taxon>Valvatacea</taxon>
        <taxon>Valvatida</taxon>
        <taxon>Asterinidae</taxon>
        <taxon>Patiria</taxon>
    </lineage>
</organism>
<feature type="compositionally biased region" description="Basic residues" evidence="12">
    <location>
        <begin position="1"/>
        <end position="17"/>
    </location>
</feature>
<evidence type="ECO:0000313" key="17">
    <source>
        <dbReference type="Proteomes" id="UP000887568"/>
    </source>
</evidence>
<dbReference type="InterPro" id="IPR014014">
    <property type="entry name" value="RNA_helicase_DEAD_Q_motif"/>
</dbReference>
<evidence type="ECO:0000256" key="3">
    <source>
        <dbReference type="ARBA" id="ARBA00012552"/>
    </source>
</evidence>
<dbReference type="InterPro" id="IPR001650">
    <property type="entry name" value="Helicase_C-like"/>
</dbReference>
<evidence type="ECO:0000256" key="1">
    <source>
        <dbReference type="ARBA" id="ARBA00004604"/>
    </source>
</evidence>
<feature type="compositionally biased region" description="Polar residues" evidence="12">
    <location>
        <begin position="612"/>
        <end position="622"/>
    </location>
</feature>
<dbReference type="GO" id="GO:0005829">
    <property type="term" value="C:cytosol"/>
    <property type="evidence" value="ECO:0007669"/>
    <property type="project" value="TreeGrafter"/>
</dbReference>
<proteinExistence type="inferred from homology"/>
<evidence type="ECO:0000259" key="13">
    <source>
        <dbReference type="PROSITE" id="PS51192"/>
    </source>
</evidence>
<dbReference type="FunFam" id="3.40.50.300:FF:000865">
    <property type="entry name" value="ATP-dependent RNA helicase DDX54"/>
    <property type="match status" value="1"/>
</dbReference>
<dbReference type="RefSeq" id="XP_038052090.1">
    <property type="nucleotide sequence ID" value="XM_038196162.1"/>
</dbReference>
<dbReference type="PANTHER" id="PTHR47959:SF8">
    <property type="entry name" value="RNA HELICASE"/>
    <property type="match status" value="1"/>
</dbReference>
<comment type="catalytic activity">
    <reaction evidence="10">
        <text>ATP + H2O = ADP + phosphate + H(+)</text>
        <dbReference type="Rhea" id="RHEA:13065"/>
        <dbReference type="ChEBI" id="CHEBI:15377"/>
        <dbReference type="ChEBI" id="CHEBI:15378"/>
        <dbReference type="ChEBI" id="CHEBI:30616"/>
        <dbReference type="ChEBI" id="CHEBI:43474"/>
        <dbReference type="ChEBI" id="CHEBI:456216"/>
        <dbReference type="EC" id="3.6.4.13"/>
    </reaction>
</comment>
<dbReference type="GO" id="GO:0005524">
    <property type="term" value="F:ATP binding"/>
    <property type="evidence" value="ECO:0007669"/>
    <property type="project" value="UniProtKB-KW"/>
</dbReference>
<dbReference type="OrthoDB" id="10261375at2759"/>
<evidence type="ECO:0000256" key="5">
    <source>
        <dbReference type="ARBA" id="ARBA00022801"/>
    </source>
</evidence>
<comment type="similarity">
    <text evidence="2">Belongs to the DEAD box helicase family. DDX54/DBP10 subfamily.</text>
</comment>
<keyword evidence="4" id="KW-0547">Nucleotide-binding</keyword>
<keyword evidence="17" id="KW-1185">Reference proteome</keyword>
<dbReference type="Pfam" id="PF08147">
    <property type="entry name" value="DBP10CT"/>
    <property type="match status" value="1"/>
</dbReference>
<dbReference type="SUPFAM" id="SSF52540">
    <property type="entry name" value="P-loop containing nucleoside triphosphate hydrolases"/>
    <property type="match status" value="2"/>
</dbReference>
<dbReference type="SMART" id="SM00490">
    <property type="entry name" value="HELICc"/>
    <property type="match status" value="1"/>
</dbReference>
<evidence type="ECO:0000256" key="4">
    <source>
        <dbReference type="ARBA" id="ARBA00022741"/>
    </source>
</evidence>
<dbReference type="InterPro" id="IPR011545">
    <property type="entry name" value="DEAD/DEAH_box_helicase_dom"/>
</dbReference>
<dbReference type="Proteomes" id="UP000887568">
    <property type="component" value="Unplaced"/>
</dbReference>
<evidence type="ECO:0000313" key="16">
    <source>
        <dbReference type="EnsemblMetazoa" id="XP_038052090.1"/>
    </source>
</evidence>
<dbReference type="OMA" id="EDQFGMM"/>
<evidence type="ECO:0000259" key="14">
    <source>
        <dbReference type="PROSITE" id="PS51194"/>
    </source>
</evidence>
<keyword evidence="9" id="KW-0539">Nucleus</keyword>
<dbReference type="GeneID" id="119724874"/>
<keyword evidence="6" id="KW-0347">Helicase</keyword>
<feature type="domain" description="Helicase C-terminal" evidence="14">
    <location>
        <begin position="322"/>
        <end position="473"/>
    </location>
</feature>
<dbReference type="InterPro" id="IPR000629">
    <property type="entry name" value="RNA-helicase_DEAD-box_CS"/>
</dbReference>
<feature type="compositionally biased region" description="Basic residues" evidence="12">
    <location>
        <begin position="795"/>
        <end position="804"/>
    </location>
</feature>
<dbReference type="CDD" id="cd17959">
    <property type="entry name" value="DEADc_DDX54"/>
    <property type="match status" value="1"/>
</dbReference>
<dbReference type="EC" id="3.6.4.13" evidence="3"/>
<sequence length="889" mass="100024">MGKKNRGRPSKKYKTQQKGKNERPKSGRSGGADSGLDSGMESDVEGTSVAPTERQPGKVSVGFPKLDGYTSDAEPDTRELVKQMNRKKKKSGGFQSMGLSHPVFNGVMKKGYKIPTPIQRKCIPVIMEGKDVVAMARTGSGKTAAFLIPMFERLHQRSAQSGARALILSPTRELALQTLKFAKELGRYTSIKAEVILGGDKLDDQFAALHENPDVIIATPGRLLHVLVEMEMKLKSLEYVVFDEADRLFEMGFAEQLREILNSLPQHRQTLLFSATLPKSLVEFAKAGLNDPTLIRLDVETKISDQLQMLFFFLRPSDKIATLLHLLRNVIGPDEMTVVFMATKHHVEYIKEILLMAGIDCTHTYSDLDQTARKINVAKFTHKKTRVMLVTDVAARGIDIPMLDNVINYNFPGKPKLYVHRVGRVARAGRSGRSFSLVGPDELPYLLDLHLFLGRSLNLASSQDTEVKDNDSVIGRVPQTIIDDEEELVTHFHRQSVDLEGLQRACRNAAKQYLKTRPHPSVASLKRSKGMAMGESEYHPIFGIKENQVENTRVQLVDNIKNYKPKTTIFEIATSTKSIAHQVMKTKRRFHGDIVKKNRQILGSKVEDSRRGQTNSGATEAPSTDKEIEDAFSAIIAPGSKRKSEKYVSSVANPKKPKMEIKTSHRDKDYYISHYAPDRQTEQGLSVGLTFDQQAEGALLDLTQDDPHGMIKQRGQLKWERKKMKFVNEIGREGPKKIRTESGALIPASYKKNLYKDWLERSKADAAIEATADSDDEDDDEKKNQAKFSTLGLSRHMKNRHKSSVKPTESKYSAPLPRKRPSGPAPGKKGKRGPRQEVKSHEQILKTRRTKEKNKARNVGKKQRQQSIQKKMEGRQNTLMKKSKFNKRK</sequence>
<dbReference type="Pfam" id="PF00271">
    <property type="entry name" value="Helicase_C"/>
    <property type="match status" value="1"/>
</dbReference>
<feature type="region of interest" description="Disordered" evidence="12">
    <location>
        <begin position="1"/>
        <end position="77"/>
    </location>
</feature>
<evidence type="ECO:0000256" key="8">
    <source>
        <dbReference type="ARBA" id="ARBA00022884"/>
    </source>
</evidence>
<keyword evidence="5" id="KW-0378">Hydrolase</keyword>
<evidence type="ECO:0000256" key="12">
    <source>
        <dbReference type="SAM" id="MobiDB-lite"/>
    </source>
</evidence>
<feature type="domain" description="Helicase ATP-binding" evidence="13">
    <location>
        <begin position="123"/>
        <end position="295"/>
    </location>
</feature>
<evidence type="ECO:0000256" key="6">
    <source>
        <dbReference type="ARBA" id="ARBA00022806"/>
    </source>
</evidence>
<dbReference type="Gene3D" id="3.40.50.300">
    <property type="entry name" value="P-loop containing nucleotide triphosphate hydrolases"/>
    <property type="match status" value="2"/>
</dbReference>
<reference evidence="16" key="1">
    <citation type="submission" date="2022-11" db="UniProtKB">
        <authorList>
            <consortium name="EnsemblMetazoa"/>
        </authorList>
    </citation>
    <scope>IDENTIFICATION</scope>
</reference>
<dbReference type="PROSITE" id="PS51195">
    <property type="entry name" value="Q_MOTIF"/>
    <property type="match status" value="1"/>
</dbReference>
<keyword evidence="7" id="KW-0067">ATP-binding</keyword>
<feature type="region of interest" description="Disordered" evidence="12">
    <location>
        <begin position="770"/>
        <end position="889"/>
    </location>
</feature>
<evidence type="ECO:0000256" key="7">
    <source>
        <dbReference type="ARBA" id="ARBA00022840"/>
    </source>
</evidence>
<feature type="domain" description="DEAD-box RNA helicase Q" evidence="15">
    <location>
        <begin position="92"/>
        <end position="120"/>
    </location>
</feature>
<dbReference type="AlphaFoldDB" id="A0A913ZLW3"/>
<dbReference type="GO" id="GO:0016787">
    <property type="term" value="F:hydrolase activity"/>
    <property type="evidence" value="ECO:0007669"/>
    <property type="project" value="UniProtKB-KW"/>
</dbReference>
<dbReference type="PROSITE" id="PS00039">
    <property type="entry name" value="DEAD_ATP_HELICASE"/>
    <property type="match status" value="1"/>
</dbReference>
<evidence type="ECO:0000256" key="11">
    <source>
        <dbReference type="PROSITE-ProRule" id="PRU00552"/>
    </source>
</evidence>
<protein>
    <recommendedName>
        <fullName evidence="3">RNA helicase</fullName>
        <ecNumber evidence="3">3.6.4.13</ecNumber>
    </recommendedName>
</protein>
<dbReference type="CDD" id="cd18787">
    <property type="entry name" value="SF2_C_DEAD"/>
    <property type="match status" value="1"/>
</dbReference>
<dbReference type="SMART" id="SM00487">
    <property type="entry name" value="DEXDc"/>
    <property type="match status" value="1"/>
</dbReference>
<comment type="subcellular location">
    <subcellularLocation>
        <location evidence="1">Nucleus</location>
        <location evidence="1">Nucleolus</location>
    </subcellularLocation>
</comment>
<feature type="short sequence motif" description="Q motif" evidence="11">
    <location>
        <begin position="92"/>
        <end position="120"/>
    </location>
</feature>
<dbReference type="InterPro" id="IPR050079">
    <property type="entry name" value="DEAD_box_RNA_helicase"/>
</dbReference>
<dbReference type="EnsemblMetazoa" id="XM_038196162.1">
    <property type="protein sequence ID" value="XP_038052090.1"/>
    <property type="gene ID" value="LOC119724874"/>
</dbReference>
<dbReference type="InterPro" id="IPR033517">
    <property type="entry name" value="DDX54/DBP10_DEAD-box_helicase"/>
</dbReference>
<dbReference type="PANTHER" id="PTHR47959">
    <property type="entry name" value="ATP-DEPENDENT RNA HELICASE RHLE-RELATED"/>
    <property type="match status" value="1"/>
</dbReference>
<evidence type="ECO:0000259" key="15">
    <source>
        <dbReference type="PROSITE" id="PS51195"/>
    </source>
</evidence>
<dbReference type="SMART" id="SM01123">
    <property type="entry name" value="DBP10CT"/>
    <property type="match status" value="1"/>
</dbReference>
<dbReference type="GO" id="GO:0003724">
    <property type="term" value="F:RNA helicase activity"/>
    <property type="evidence" value="ECO:0007669"/>
    <property type="project" value="UniProtKB-EC"/>
</dbReference>
<dbReference type="PROSITE" id="PS51194">
    <property type="entry name" value="HELICASE_CTER"/>
    <property type="match status" value="1"/>
</dbReference>
<name>A0A913ZLW3_PATMI</name>
<feature type="compositionally biased region" description="Basic and acidic residues" evidence="12">
    <location>
        <begin position="834"/>
        <end position="845"/>
    </location>
</feature>
<dbReference type="InterPro" id="IPR014001">
    <property type="entry name" value="Helicase_ATP-bd"/>
</dbReference>
<feature type="compositionally biased region" description="Polar residues" evidence="12">
    <location>
        <begin position="865"/>
        <end position="880"/>
    </location>
</feature>
<evidence type="ECO:0000256" key="9">
    <source>
        <dbReference type="ARBA" id="ARBA00023242"/>
    </source>
</evidence>